<accession>A0A921YYH9</accession>
<dbReference type="GO" id="GO:0044528">
    <property type="term" value="P:regulation of mitochondrial mRNA stability"/>
    <property type="evidence" value="ECO:0007669"/>
    <property type="project" value="InterPro"/>
</dbReference>
<organism evidence="3 4">
    <name type="scientific">Manduca sexta</name>
    <name type="common">Tobacco hawkmoth</name>
    <name type="synonym">Tobacco hornworm</name>
    <dbReference type="NCBI Taxonomy" id="7130"/>
    <lineage>
        <taxon>Eukaryota</taxon>
        <taxon>Metazoa</taxon>
        <taxon>Ecdysozoa</taxon>
        <taxon>Arthropoda</taxon>
        <taxon>Hexapoda</taxon>
        <taxon>Insecta</taxon>
        <taxon>Pterygota</taxon>
        <taxon>Neoptera</taxon>
        <taxon>Endopterygota</taxon>
        <taxon>Lepidoptera</taxon>
        <taxon>Glossata</taxon>
        <taxon>Ditrysia</taxon>
        <taxon>Bombycoidea</taxon>
        <taxon>Sphingidae</taxon>
        <taxon>Sphinginae</taxon>
        <taxon>Sphingini</taxon>
        <taxon>Manduca</taxon>
    </lineage>
</organism>
<dbReference type="Pfam" id="PF08368">
    <property type="entry name" value="FAST_2"/>
    <property type="match status" value="1"/>
</dbReference>
<evidence type="ECO:0000259" key="1">
    <source>
        <dbReference type="PROSITE" id="PS50006"/>
    </source>
</evidence>
<evidence type="ECO:0000259" key="2">
    <source>
        <dbReference type="PROSITE" id="PS51286"/>
    </source>
</evidence>
<dbReference type="PROSITE" id="PS51286">
    <property type="entry name" value="RAP"/>
    <property type="match status" value="1"/>
</dbReference>
<evidence type="ECO:0008006" key="5">
    <source>
        <dbReference type="Google" id="ProtNLM"/>
    </source>
</evidence>
<comment type="caution">
    <text evidence="3">The sequence shown here is derived from an EMBL/GenBank/DDBJ whole genome shotgun (WGS) entry which is preliminary data.</text>
</comment>
<reference evidence="3" key="1">
    <citation type="journal article" date="2016" name="Insect Biochem. Mol. Biol.">
        <title>Multifaceted biological insights from a draft genome sequence of the tobacco hornworm moth, Manduca sexta.</title>
        <authorList>
            <person name="Kanost M.R."/>
            <person name="Arrese E.L."/>
            <person name="Cao X."/>
            <person name="Chen Y.R."/>
            <person name="Chellapilla S."/>
            <person name="Goldsmith M.R."/>
            <person name="Grosse-Wilde E."/>
            <person name="Heckel D.G."/>
            <person name="Herndon N."/>
            <person name="Jiang H."/>
            <person name="Papanicolaou A."/>
            <person name="Qu J."/>
            <person name="Soulages J.L."/>
            <person name="Vogel H."/>
            <person name="Walters J."/>
            <person name="Waterhouse R.M."/>
            <person name="Ahn S.J."/>
            <person name="Almeida F.C."/>
            <person name="An C."/>
            <person name="Aqrawi P."/>
            <person name="Bretschneider A."/>
            <person name="Bryant W.B."/>
            <person name="Bucks S."/>
            <person name="Chao H."/>
            <person name="Chevignon G."/>
            <person name="Christen J.M."/>
            <person name="Clarke D.F."/>
            <person name="Dittmer N.T."/>
            <person name="Ferguson L.C.F."/>
            <person name="Garavelou S."/>
            <person name="Gordon K.H.J."/>
            <person name="Gunaratna R.T."/>
            <person name="Han Y."/>
            <person name="Hauser F."/>
            <person name="He Y."/>
            <person name="Heidel-Fischer H."/>
            <person name="Hirsh A."/>
            <person name="Hu Y."/>
            <person name="Jiang H."/>
            <person name="Kalra D."/>
            <person name="Klinner C."/>
            <person name="Konig C."/>
            <person name="Kovar C."/>
            <person name="Kroll A.R."/>
            <person name="Kuwar S.S."/>
            <person name="Lee S.L."/>
            <person name="Lehman R."/>
            <person name="Li K."/>
            <person name="Li Z."/>
            <person name="Liang H."/>
            <person name="Lovelace S."/>
            <person name="Lu Z."/>
            <person name="Mansfield J.H."/>
            <person name="McCulloch K.J."/>
            <person name="Mathew T."/>
            <person name="Morton B."/>
            <person name="Muzny D.M."/>
            <person name="Neunemann D."/>
            <person name="Ongeri F."/>
            <person name="Pauchet Y."/>
            <person name="Pu L.L."/>
            <person name="Pyrousis I."/>
            <person name="Rao X.J."/>
            <person name="Redding A."/>
            <person name="Roesel C."/>
            <person name="Sanchez-Gracia A."/>
            <person name="Schaack S."/>
            <person name="Shukla A."/>
            <person name="Tetreau G."/>
            <person name="Wang Y."/>
            <person name="Xiong G.H."/>
            <person name="Traut W."/>
            <person name="Walsh T.K."/>
            <person name="Worley K.C."/>
            <person name="Wu D."/>
            <person name="Wu W."/>
            <person name="Wu Y.Q."/>
            <person name="Zhang X."/>
            <person name="Zou Z."/>
            <person name="Zucker H."/>
            <person name="Briscoe A.D."/>
            <person name="Burmester T."/>
            <person name="Clem R.J."/>
            <person name="Feyereisen R."/>
            <person name="Grimmelikhuijzen C.J.P."/>
            <person name="Hamodrakas S.J."/>
            <person name="Hansson B.S."/>
            <person name="Huguet E."/>
            <person name="Jermiin L.S."/>
            <person name="Lan Q."/>
            <person name="Lehman H.K."/>
            <person name="Lorenzen M."/>
            <person name="Merzendorfer H."/>
            <person name="Michalopoulos I."/>
            <person name="Morton D.B."/>
            <person name="Muthukrishnan S."/>
            <person name="Oakeshott J.G."/>
            <person name="Palmer W."/>
            <person name="Park Y."/>
            <person name="Passarelli A.L."/>
            <person name="Rozas J."/>
            <person name="Schwartz L.M."/>
            <person name="Smith W."/>
            <person name="Southgate A."/>
            <person name="Vilcinskas A."/>
            <person name="Vogt R."/>
            <person name="Wang P."/>
            <person name="Werren J."/>
            <person name="Yu X.Q."/>
            <person name="Zhou J.J."/>
            <person name="Brown S.J."/>
            <person name="Scherer S.E."/>
            <person name="Richards S."/>
            <person name="Blissard G.W."/>
        </authorList>
    </citation>
    <scope>NUCLEOTIDE SEQUENCE</scope>
</reference>
<reference evidence="3" key="2">
    <citation type="submission" date="2020-12" db="EMBL/GenBank/DDBJ databases">
        <authorList>
            <person name="Kanost M."/>
        </authorList>
    </citation>
    <scope>NUCLEOTIDE SEQUENCE</scope>
</reference>
<dbReference type="InterPro" id="IPR010622">
    <property type="entry name" value="FAST_Leu-rich"/>
</dbReference>
<dbReference type="Proteomes" id="UP000791440">
    <property type="component" value="Unassembled WGS sequence"/>
</dbReference>
<keyword evidence="4" id="KW-1185">Reference proteome</keyword>
<dbReference type="SMART" id="SM00952">
    <property type="entry name" value="RAP"/>
    <property type="match status" value="1"/>
</dbReference>
<feature type="domain" description="RAP" evidence="2">
    <location>
        <begin position="482"/>
        <end position="540"/>
    </location>
</feature>
<dbReference type="AlphaFoldDB" id="A0A921YYH9"/>
<feature type="domain" description="FHA" evidence="1">
    <location>
        <begin position="86"/>
        <end position="147"/>
    </location>
</feature>
<proteinExistence type="predicted"/>
<name>A0A921YYH9_MANSE</name>
<dbReference type="InterPro" id="IPR000253">
    <property type="entry name" value="FHA_dom"/>
</dbReference>
<gene>
    <name evidence="3" type="ORF">O3G_MSEX005361</name>
</gene>
<dbReference type="PROSITE" id="PS50006">
    <property type="entry name" value="FHA_DOMAIN"/>
    <property type="match status" value="1"/>
</dbReference>
<dbReference type="OrthoDB" id="6501018at2759"/>
<evidence type="ECO:0000313" key="4">
    <source>
        <dbReference type="Proteomes" id="UP000791440"/>
    </source>
</evidence>
<evidence type="ECO:0000313" key="3">
    <source>
        <dbReference type="EMBL" id="KAG6448228.1"/>
    </source>
</evidence>
<protein>
    <recommendedName>
        <fullName evidence="5">RAP domain-containing protein</fullName>
    </recommendedName>
</protein>
<dbReference type="SMR" id="A0A921YYH9"/>
<dbReference type="InterPro" id="IPR013579">
    <property type="entry name" value="FAST_2"/>
</dbReference>
<dbReference type="Pfam" id="PF06743">
    <property type="entry name" value="FAST_1"/>
    <property type="match status" value="1"/>
</dbReference>
<dbReference type="EMBL" id="JH668354">
    <property type="protein sequence ID" value="KAG6448228.1"/>
    <property type="molecule type" value="Genomic_DNA"/>
</dbReference>
<sequence length="549" mass="60812">MLKFSCSSIWRLGTRAHVRKYTTPGTQMYKTNKGETKNFADNNSKAESTENSGLVRAAFASLNTIDTEERPKKPSPKSVKQSRQMIIEGQIANASDVNSLLVIAENPVVSRRHALKMVSMLSEWSSVNKVKLTDFEKDPRFLKLCRILARTSTAQAVSSLTMAEDLSTVLGITGDDEAARLIANLTLPQMVKVMKALQQKGRRSTPLLHALSHNINKQVEVIDLKKSADILFSMASLNFPDPVLLDRICNDVMTCLPSNKERPAVVTSVMVSLGLMKYRHEAALGAITDWLQSNLTICRPSDIASAVVTLATVDYVPPQSDALFEAALALKEEEMVKPSMWLDLVFSLLTLDKAEQHHLVSTLRPEFIEKLLSAGEIPIPSRRKLMSIDACLQLRAAGGAGAEARLAPDVAVGVPLLHTKEKALYVHAIMDTFKSLVSAEAFLKKNCDSGMGFLYDAEFAVDAKCHPVPLEKAANDDRIFRIAVLGLDYHDMTRKTAVPLGINQFYTRLLQLKGYKVLQIPYTEFNPKDKLVTRVQYIEKKLKDLVNSA</sequence>
<dbReference type="InterPro" id="IPR013584">
    <property type="entry name" value="RAP"/>
</dbReference>